<dbReference type="PANTHER" id="PTHR40626">
    <property type="entry name" value="MIP31509P"/>
    <property type="match status" value="1"/>
</dbReference>
<dbReference type="AlphaFoldDB" id="A0A8H3WNM4"/>
<dbReference type="InterPro" id="IPR007219">
    <property type="entry name" value="XnlR_reg_dom"/>
</dbReference>
<organism evidence="8 9">
    <name type="scientific">Colletotrichum asianum</name>
    <dbReference type="NCBI Taxonomy" id="702518"/>
    <lineage>
        <taxon>Eukaryota</taxon>
        <taxon>Fungi</taxon>
        <taxon>Dikarya</taxon>
        <taxon>Ascomycota</taxon>
        <taxon>Pezizomycotina</taxon>
        <taxon>Sordariomycetes</taxon>
        <taxon>Hypocreomycetidae</taxon>
        <taxon>Glomerellales</taxon>
        <taxon>Glomerellaceae</taxon>
        <taxon>Colletotrichum</taxon>
        <taxon>Colletotrichum gloeosporioides species complex</taxon>
    </lineage>
</organism>
<dbReference type="GO" id="GO:0006351">
    <property type="term" value="P:DNA-templated transcription"/>
    <property type="evidence" value="ECO:0007669"/>
    <property type="project" value="InterPro"/>
</dbReference>
<evidence type="ECO:0000256" key="2">
    <source>
        <dbReference type="ARBA" id="ARBA00022723"/>
    </source>
</evidence>
<dbReference type="GO" id="GO:0000978">
    <property type="term" value="F:RNA polymerase II cis-regulatory region sequence-specific DNA binding"/>
    <property type="evidence" value="ECO:0007669"/>
    <property type="project" value="InterPro"/>
</dbReference>
<dbReference type="Pfam" id="PF04082">
    <property type="entry name" value="Fungal_trans"/>
    <property type="match status" value="1"/>
</dbReference>
<keyword evidence="2" id="KW-0479">Metal-binding</keyword>
<accession>A0A8H3WNM4</accession>
<dbReference type="GO" id="GO:0000981">
    <property type="term" value="F:DNA-binding transcription factor activity, RNA polymerase II-specific"/>
    <property type="evidence" value="ECO:0007669"/>
    <property type="project" value="InterPro"/>
</dbReference>
<name>A0A8H3WNM4_9PEZI</name>
<keyword evidence="9" id="KW-1185">Reference proteome</keyword>
<dbReference type="OrthoDB" id="654211at2759"/>
<evidence type="ECO:0000256" key="6">
    <source>
        <dbReference type="ARBA" id="ARBA00023242"/>
    </source>
</evidence>
<keyword evidence="3" id="KW-0677">Repeat</keyword>
<dbReference type="InterPro" id="IPR051059">
    <property type="entry name" value="VerF-like"/>
</dbReference>
<evidence type="ECO:0000313" key="8">
    <source>
        <dbReference type="EMBL" id="KAF0327797.1"/>
    </source>
</evidence>
<proteinExistence type="predicted"/>
<dbReference type="PANTHER" id="PTHR40626:SF10">
    <property type="entry name" value="C2H2-TYPE DOMAIN-CONTAINING PROTEIN"/>
    <property type="match status" value="1"/>
</dbReference>
<dbReference type="Proteomes" id="UP000434172">
    <property type="component" value="Unassembled WGS sequence"/>
</dbReference>
<evidence type="ECO:0000256" key="5">
    <source>
        <dbReference type="ARBA" id="ARBA00022833"/>
    </source>
</evidence>
<protein>
    <submittedName>
        <fullName evidence="8">C2H2 transcription factor</fullName>
    </submittedName>
</protein>
<dbReference type="CDD" id="cd12148">
    <property type="entry name" value="fungal_TF_MHR"/>
    <property type="match status" value="1"/>
</dbReference>
<dbReference type="GO" id="GO:0000785">
    <property type="term" value="C:chromatin"/>
    <property type="evidence" value="ECO:0007669"/>
    <property type="project" value="TreeGrafter"/>
</dbReference>
<reference evidence="8 9" key="1">
    <citation type="submission" date="2019-12" db="EMBL/GenBank/DDBJ databases">
        <title>A genome sequence resource for the geographically widespread anthracnose pathogen Colletotrichum asianum.</title>
        <authorList>
            <person name="Meng Y."/>
        </authorList>
    </citation>
    <scope>NUCLEOTIDE SEQUENCE [LARGE SCALE GENOMIC DNA]</scope>
    <source>
        <strain evidence="8 9">ICMP 18580</strain>
    </source>
</reference>
<evidence type="ECO:0000256" key="4">
    <source>
        <dbReference type="ARBA" id="ARBA00022771"/>
    </source>
</evidence>
<gene>
    <name evidence="8" type="ORF">GQ607_005006</name>
</gene>
<evidence type="ECO:0000256" key="3">
    <source>
        <dbReference type="ARBA" id="ARBA00022737"/>
    </source>
</evidence>
<evidence type="ECO:0000259" key="7">
    <source>
        <dbReference type="Pfam" id="PF04082"/>
    </source>
</evidence>
<dbReference type="EMBL" id="WOWK01000021">
    <property type="protein sequence ID" value="KAF0327797.1"/>
    <property type="molecule type" value="Genomic_DNA"/>
</dbReference>
<comment type="caution">
    <text evidence="8">The sequence shown here is derived from an EMBL/GenBank/DDBJ whole genome shotgun (WGS) entry which is preliminary data.</text>
</comment>
<feature type="domain" description="Xylanolytic transcriptional activator regulatory" evidence="7">
    <location>
        <begin position="124"/>
        <end position="261"/>
    </location>
</feature>
<comment type="subcellular location">
    <subcellularLocation>
        <location evidence="1">Nucleus</location>
    </subcellularLocation>
</comment>
<keyword evidence="5" id="KW-0862">Zinc</keyword>
<keyword evidence="4" id="KW-0863">Zinc-finger</keyword>
<keyword evidence="6" id="KW-0539">Nucleus</keyword>
<evidence type="ECO:0000256" key="1">
    <source>
        <dbReference type="ARBA" id="ARBA00004123"/>
    </source>
</evidence>
<sequence>MPGFTFGQVDQYMQDYLLQDTGIWLNNLDTTAFGALDTLEILADTSSAQTTTPFSPVDFGDKAARNHILSLPGSPTLHDTINYRSLPKDHLYVTESCWRRIQSETSKTDPQYVLPSKDELSRFITRYFGSFHRHQPFLHEPTWSASHSPVMLVLAVCANGALYSLERSTAFGLYKMAVQMTSLTDEGIHALQTMMLLTAFDAWSGTKEDLRTALQFHGRLAFAIRQEWALSEYGESADTTMWEAWLARESLKRVTFCIFTLMNLMTIAYDIPSPLLLEAQHGMPAHEKQWCARTEVDWAEAMRCAGNQTWPSAQVIVERLVDESLPVPSHIGMFGCHVLISFLLQKIILLRRSCPTQDVTYLENRRYFIRSLQRWQLMWESEPEASLSPDHPQSPILFNCTALLRVAYIRLASDYSSIRRSFAASCSEDKIASSITGIEAPIRGPDTTRAAIQACLALRVPTQLGFKMIARTSFWVWSVQHALSYFECALLLSKWLQANQQSSDLSDEERRIKQMLEQTIGPSSESSQAEESSTHLDVLVLKRWAELFKTENTTVWQIMPKMARTLEIYADKLSKTPTD</sequence>
<dbReference type="GO" id="GO:0005634">
    <property type="term" value="C:nucleus"/>
    <property type="evidence" value="ECO:0007669"/>
    <property type="project" value="UniProtKB-SubCell"/>
</dbReference>
<dbReference type="GO" id="GO:0008270">
    <property type="term" value="F:zinc ion binding"/>
    <property type="evidence" value="ECO:0007669"/>
    <property type="project" value="UniProtKB-KW"/>
</dbReference>
<evidence type="ECO:0000313" key="9">
    <source>
        <dbReference type="Proteomes" id="UP000434172"/>
    </source>
</evidence>